<feature type="compositionally biased region" description="Polar residues" evidence="1">
    <location>
        <begin position="81"/>
        <end position="104"/>
    </location>
</feature>
<feature type="compositionally biased region" description="Low complexity" evidence="1">
    <location>
        <begin position="436"/>
        <end position="447"/>
    </location>
</feature>
<evidence type="ECO:0000313" key="3">
    <source>
        <dbReference type="Proteomes" id="UP001165121"/>
    </source>
</evidence>
<organism evidence="2 3">
    <name type="scientific">Phytophthora fragariaefolia</name>
    <dbReference type="NCBI Taxonomy" id="1490495"/>
    <lineage>
        <taxon>Eukaryota</taxon>
        <taxon>Sar</taxon>
        <taxon>Stramenopiles</taxon>
        <taxon>Oomycota</taxon>
        <taxon>Peronosporomycetes</taxon>
        <taxon>Peronosporales</taxon>
        <taxon>Peronosporaceae</taxon>
        <taxon>Phytophthora</taxon>
    </lineage>
</organism>
<protein>
    <submittedName>
        <fullName evidence="2">Unnamed protein product</fullName>
    </submittedName>
</protein>
<proteinExistence type="predicted"/>
<accession>A0A9W6Y8H5</accession>
<keyword evidence="3" id="KW-1185">Reference proteome</keyword>
<dbReference type="AlphaFoldDB" id="A0A9W6Y8H5"/>
<evidence type="ECO:0000256" key="1">
    <source>
        <dbReference type="SAM" id="MobiDB-lite"/>
    </source>
</evidence>
<dbReference type="OrthoDB" id="128523at2759"/>
<reference evidence="2" key="1">
    <citation type="submission" date="2023-04" db="EMBL/GenBank/DDBJ databases">
        <title>Phytophthora fragariaefolia NBRC 109709.</title>
        <authorList>
            <person name="Ichikawa N."/>
            <person name="Sato H."/>
            <person name="Tonouchi N."/>
        </authorList>
    </citation>
    <scope>NUCLEOTIDE SEQUENCE</scope>
    <source>
        <strain evidence="2">NBRC 109709</strain>
    </source>
</reference>
<gene>
    <name evidence="2" type="ORF">Pfra01_002337800</name>
</gene>
<feature type="region of interest" description="Disordered" evidence="1">
    <location>
        <begin position="47"/>
        <end position="105"/>
    </location>
</feature>
<evidence type="ECO:0000313" key="2">
    <source>
        <dbReference type="EMBL" id="GMF55483.1"/>
    </source>
</evidence>
<feature type="compositionally biased region" description="Basic and acidic residues" evidence="1">
    <location>
        <begin position="463"/>
        <end position="476"/>
    </location>
</feature>
<feature type="region of interest" description="Disordered" evidence="1">
    <location>
        <begin position="419"/>
        <end position="492"/>
    </location>
</feature>
<sequence>MYLILGPYTNINTPRNTDYSEYSAGFVLGPTEPSEYLSLRRGKCQSCPSEPIRRSDGISPEGSTPLDLGAELSVPGRIPKPQSTRTRSRPQSLFESTNKSVTSPSRRHVINFRGSRSTTDLFDLDLDLIQTSTKGLFNRLRTLVGGIQARPDPVMPDPELPTHIGLTGCRTASPYVSAAEGSDTSSEPRRMPLGPSAAAMLQARSQTQQGEKPKPRSRKQSMASVAPTTSTSDTSAGRLETYLQAVMSRFLKVQQALPSPPTPTRIQNPGSRDVEMLFAGSTGPDPHWEYDIDLPMSDRAAMATMATGSTGSTMIQSVRISAISDLKEFSAKDQGEERARAWLDKVKSAFLRGQASCREKCLTFADLQSGAARNWYRQLPRSTHNKGSKLADRPTLLRLPDADELEEVIGQRSDRRSLRLDPASIGRRIQQVSAEGSSQPRSSRSGQTAIQIQAPDSGSDDSGSERSESDCDEHRRLYAAANQDHARSAGKE</sequence>
<comment type="caution">
    <text evidence="2">The sequence shown here is derived from an EMBL/GenBank/DDBJ whole genome shotgun (WGS) entry which is preliminary data.</text>
</comment>
<dbReference type="Proteomes" id="UP001165121">
    <property type="component" value="Unassembled WGS sequence"/>
</dbReference>
<dbReference type="EMBL" id="BSXT01003735">
    <property type="protein sequence ID" value="GMF55483.1"/>
    <property type="molecule type" value="Genomic_DNA"/>
</dbReference>
<name>A0A9W6Y8H5_9STRA</name>
<feature type="compositionally biased region" description="Polar residues" evidence="1">
    <location>
        <begin position="220"/>
        <end position="235"/>
    </location>
</feature>
<feature type="region of interest" description="Disordered" evidence="1">
    <location>
        <begin position="198"/>
        <end position="237"/>
    </location>
</feature>